<keyword evidence="1" id="KW-0863">Zinc-finger</keyword>
<evidence type="ECO:0000256" key="1">
    <source>
        <dbReference type="PROSITE-ProRule" id="PRU00175"/>
    </source>
</evidence>
<feature type="domain" description="RING-type" evidence="3">
    <location>
        <begin position="673"/>
        <end position="715"/>
    </location>
</feature>
<keyword evidence="1" id="KW-0479">Metal-binding</keyword>
<feature type="region of interest" description="Disordered" evidence="2">
    <location>
        <begin position="1"/>
        <end position="25"/>
    </location>
</feature>
<gene>
    <name evidence="4" type="ORF">H6P81_005814</name>
</gene>
<dbReference type="InterPro" id="IPR001841">
    <property type="entry name" value="Znf_RING"/>
</dbReference>
<feature type="region of interest" description="Disordered" evidence="2">
    <location>
        <begin position="507"/>
        <end position="528"/>
    </location>
</feature>
<dbReference type="GO" id="GO:0008270">
    <property type="term" value="F:zinc ion binding"/>
    <property type="evidence" value="ECO:0007669"/>
    <property type="project" value="UniProtKB-KW"/>
</dbReference>
<dbReference type="SMART" id="SM00184">
    <property type="entry name" value="RING"/>
    <property type="match status" value="1"/>
</dbReference>
<evidence type="ECO:0000256" key="2">
    <source>
        <dbReference type="SAM" id="MobiDB-lite"/>
    </source>
</evidence>
<keyword evidence="1" id="KW-0862">Zinc</keyword>
<dbReference type="SUPFAM" id="SSF57850">
    <property type="entry name" value="RING/U-box"/>
    <property type="match status" value="1"/>
</dbReference>
<dbReference type="Gene3D" id="3.30.40.10">
    <property type="entry name" value="Zinc/RING finger domain, C3HC4 (zinc finger)"/>
    <property type="match status" value="1"/>
</dbReference>
<dbReference type="FunFam" id="3.30.40.10:FF:000388">
    <property type="entry name" value="Putative RING zinc finger domain superfamily protein"/>
    <property type="match status" value="1"/>
</dbReference>
<organism evidence="4 5">
    <name type="scientific">Aristolochia fimbriata</name>
    <name type="common">White veined hardy Dutchman's pipe vine</name>
    <dbReference type="NCBI Taxonomy" id="158543"/>
    <lineage>
        <taxon>Eukaryota</taxon>
        <taxon>Viridiplantae</taxon>
        <taxon>Streptophyta</taxon>
        <taxon>Embryophyta</taxon>
        <taxon>Tracheophyta</taxon>
        <taxon>Spermatophyta</taxon>
        <taxon>Magnoliopsida</taxon>
        <taxon>Magnoliidae</taxon>
        <taxon>Piperales</taxon>
        <taxon>Aristolochiaceae</taxon>
        <taxon>Aristolochia</taxon>
    </lineage>
</organism>
<dbReference type="EMBL" id="JAINDJ010000003">
    <property type="protein sequence ID" value="KAG9452910.1"/>
    <property type="molecule type" value="Genomic_DNA"/>
</dbReference>
<feature type="region of interest" description="Disordered" evidence="2">
    <location>
        <begin position="197"/>
        <end position="271"/>
    </location>
</feature>
<dbReference type="AlphaFoldDB" id="A0AAV7EVI1"/>
<dbReference type="InterPro" id="IPR013083">
    <property type="entry name" value="Znf_RING/FYVE/PHD"/>
</dbReference>
<reference evidence="4 5" key="1">
    <citation type="submission" date="2021-07" db="EMBL/GenBank/DDBJ databases">
        <title>The Aristolochia fimbriata genome: insights into angiosperm evolution, floral development and chemical biosynthesis.</title>
        <authorList>
            <person name="Jiao Y."/>
        </authorList>
    </citation>
    <scope>NUCLEOTIDE SEQUENCE [LARGE SCALE GENOMIC DNA]</scope>
    <source>
        <strain evidence="4">IBCAS-2021</strain>
        <tissue evidence="4">Leaf</tissue>
    </source>
</reference>
<evidence type="ECO:0000259" key="3">
    <source>
        <dbReference type="PROSITE" id="PS50089"/>
    </source>
</evidence>
<name>A0AAV7EVI1_ARIFI</name>
<feature type="compositionally biased region" description="Low complexity" evidence="2">
    <location>
        <begin position="507"/>
        <end position="520"/>
    </location>
</feature>
<evidence type="ECO:0000313" key="5">
    <source>
        <dbReference type="Proteomes" id="UP000825729"/>
    </source>
</evidence>
<keyword evidence="5" id="KW-1185">Reference proteome</keyword>
<dbReference type="Pfam" id="PF13639">
    <property type="entry name" value="zf-RING_2"/>
    <property type="match status" value="1"/>
</dbReference>
<evidence type="ECO:0000313" key="4">
    <source>
        <dbReference type="EMBL" id="KAG9452910.1"/>
    </source>
</evidence>
<feature type="region of interest" description="Disordered" evidence="2">
    <location>
        <begin position="467"/>
        <end position="491"/>
    </location>
</feature>
<dbReference type="PROSITE" id="PS50089">
    <property type="entry name" value="ZF_RING_2"/>
    <property type="match status" value="1"/>
</dbReference>
<sequence length="723" mass="80022">MGSEEHGRGGAGLSPYKTKRPESKGLSPWRERITHLDFISLFGRRPMLPVPLFRETSHVDHSEFSRCWSGRRERVATARLFWYFEMKSGMNVHVRSKYPKSSSILLSVTGSPQRRRKVAASLDRVQTVERKAFRLFLSPGNAACRRVIDGPHWVIGISIDGFRVVGGREMGSGGSKEAGTSSADGVRGTRLRGARVFHSPCLGGSSASTSDDETVSSPEKNQSGRSKTQTFSDQARTNSHAGQNNSCGKTRSSHINQVSSDPPNAEPDECGRQSIRNLESGAENSSTQTTLARAPSRVSRTCSKFSFMRNNISFRLTRAASMGSLGSYSLFSTNHPVSNPQQDFDVDIGSSSSVNEFFPSPRLQDPPAILQVGPASIPVHVPVQDSISSQEVASDDYSRAATSPSVNRYSQRNYVDIANNETRPSHRRYGAQEPAEGSIRFSRAMSVGRLSDRVLCRTSLSEGIFGHLQEDRDPNDTRQGNGRPLWDYARRGESSDGNMDILASSSSYHISSTSGSTHSSQDNQVDTSSMREARHQALVEHRTAFLERRRRIRSQVRALQRLGSRFENLSGHDRSCILSGHHRSGRCTCRASGRAPNPDEDVGTRASISRIVMLAEALFEVLDEIHQQSVTLSSRPSVSSIGSVPAPKELVDCMPVKIFSKPRKHQIEETAQCYICLLEYEEGDCMRILPCHHDFHQPCIDKWLKEIHRVCPLCRGDVCRSGL</sequence>
<dbReference type="PANTHER" id="PTHR47531">
    <property type="entry name" value="RING/U-BOX SUPERFAMILY PROTEIN"/>
    <property type="match status" value="1"/>
</dbReference>
<feature type="compositionally biased region" description="Polar residues" evidence="2">
    <location>
        <begin position="205"/>
        <end position="262"/>
    </location>
</feature>
<protein>
    <recommendedName>
        <fullName evidence="3">RING-type domain-containing protein</fullName>
    </recommendedName>
</protein>
<accession>A0AAV7EVI1</accession>
<dbReference type="PANTHER" id="PTHR47531:SF2">
    <property type="entry name" value="RING_U-BOX SUPERFAMILY PROTEIN"/>
    <property type="match status" value="1"/>
</dbReference>
<dbReference type="Proteomes" id="UP000825729">
    <property type="component" value="Unassembled WGS sequence"/>
</dbReference>
<proteinExistence type="predicted"/>
<comment type="caution">
    <text evidence="4">The sequence shown here is derived from an EMBL/GenBank/DDBJ whole genome shotgun (WGS) entry which is preliminary data.</text>
</comment>